<keyword evidence="1" id="KW-0812">Transmembrane</keyword>
<keyword evidence="1" id="KW-1133">Transmembrane helix</keyword>
<name>A0AAU7NR69_9GAMM</name>
<organism evidence="2 3">
    <name type="scientific">Methylomarinum roseum</name>
    <dbReference type="NCBI Taxonomy" id="3067653"/>
    <lineage>
        <taxon>Bacteria</taxon>
        <taxon>Pseudomonadati</taxon>
        <taxon>Pseudomonadota</taxon>
        <taxon>Gammaproteobacteria</taxon>
        <taxon>Methylococcales</taxon>
        <taxon>Methylococcaceae</taxon>
        <taxon>Methylomarinum</taxon>
    </lineage>
</organism>
<evidence type="ECO:0000256" key="1">
    <source>
        <dbReference type="SAM" id="Phobius"/>
    </source>
</evidence>
<proteinExistence type="predicted"/>
<protein>
    <submittedName>
        <fullName evidence="2">Uncharacterized protein</fullName>
    </submittedName>
</protein>
<evidence type="ECO:0000313" key="3">
    <source>
        <dbReference type="Proteomes" id="UP001225378"/>
    </source>
</evidence>
<dbReference type="RefSeq" id="WP_305907808.1">
    <property type="nucleotide sequence ID" value="NZ_CP157743.1"/>
</dbReference>
<accession>A0AAU7NR69</accession>
<sequence>MNILKPIIIAFILMGVSPCLSASSKDANVLIDVVILRPLGFVSMIGGAAVFLGLSPLTAFAAIPEPHDSFEKMGDILVVNPAKFTFEREVGDFSFVNSDD</sequence>
<evidence type="ECO:0000313" key="2">
    <source>
        <dbReference type="EMBL" id="XBS19445.1"/>
    </source>
</evidence>
<keyword evidence="3" id="KW-1185">Reference proteome</keyword>
<feature type="transmembrane region" description="Helical" evidence="1">
    <location>
        <begin position="45"/>
        <end position="63"/>
    </location>
</feature>
<dbReference type="EMBL" id="CP157743">
    <property type="protein sequence ID" value="XBS19445.1"/>
    <property type="molecule type" value="Genomic_DNA"/>
</dbReference>
<dbReference type="Proteomes" id="UP001225378">
    <property type="component" value="Chromosome"/>
</dbReference>
<reference evidence="2 3" key="1">
    <citation type="journal article" date="2024" name="Microbiology">
        <title>Methylomarinum rosea sp. nov., a novel halophilic methanotrophic bacterium from the hypersaline Lake Elton.</title>
        <authorList>
            <person name="Suleimanov R.Z."/>
            <person name="Oshkin I.Y."/>
            <person name="Danilova O.V."/>
            <person name="Suzina N.E."/>
            <person name="Dedysh S.N."/>
        </authorList>
    </citation>
    <scope>NUCLEOTIDE SEQUENCE [LARGE SCALE GENOMIC DNA]</scope>
    <source>
        <strain evidence="2 3">Ch1-1</strain>
    </source>
</reference>
<dbReference type="KEGG" id="mech:Q9L42_013885"/>
<keyword evidence="1" id="KW-0472">Membrane</keyword>
<gene>
    <name evidence="2" type="ORF">Q9L42_013885</name>
</gene>
<dbReference type="AlphaFoldDB" id="A0AAU7NR69"/>